<dbReference type="Proteomes" id="UP000076420">
    <property type="component" value="Unassembled WGS sequence"/>
</dbReference>
<dbReference type="EnsemblMetazoa" id="BGLB037885-RA">
    <property type="protein sequence ID" value="BGLB037885-PA"/>
    <property type="gene ID" value="BGLB037885"/>
</dbReference>
<feature type="compositionally biased region" description="Low complexity" evidence="2">
    <location>
        <begin position="554"/>
        <end position="563"/>
    </location>
</feature>
<keyword evidence="1" id="KW-0175">Coiled coil</keyword>
<dbReference type="KEGG" id="bgt:106063648"/>
<proteinExistence type="predicted"/>
<dbReference type="AlphaFoldDB" id="A0A2C9M2Q1"/>
<dbReference type="VEuPathDB" id="VectorBase:BGLAX_042371"/>
<evidence type="ECO:0000313" key="4">
    <source>
        <dbReference type="Proteomes" id="UP000076420"/>
    </source>
</evidence>
<feature type="compositionally biased region" description="Basic and acidic residues" evidence="2">
    <location>
        <begin position="12"/>
        <end position="33"/>
    </location>
</feature>
<feature type="coiled-coil region" evidence="1">
    <location>
        <begin position="328"/>
        <end position="530"/>
    </location>
</feature>
<reference evidence="3" key="1">
    <citation type="submission" date="2020-05" db="UniProtKB">
        <authorList>
            <consortium name="EnsemblMetazoa"/>
        </authorList>
    </citation>
    <scope>IDENTIFICATION</scope>
    <source>
        <strain evidence="3">BB02</strain>
    </source>
</reference>
<feature type="region of interest" description="Disordered" evidence="2">
    <location>
        <begin position="1"/>
        <end position="177"/>
    </location>
</feature>
<feature type="compositionally biased region" description="Basic and acidic residues" evidence="2">
    <location>
        <begin position="40"/>
        <end position="164"/>
    </location>
</feature>
<gene>
    <name evidence="3" type="primary">106063648</name>
</gene>
<dbReference type="VEuPathDB" id="VectorBase:BGLB037885"/>
<evidence type="ECO:0000313" key="3">
    <source>
        <dbReference type="EnsemblMetazoa" id="BGLB037885-PA"/>
    </source>
</evidence>
<evidence type="ECO:0000256" key="1">
    <source>
        <dbReference type="SAM" id="Coils"/>
    </source>
</evidence>
<feature type="region of interest" description="Disordered" evidence="2">
    <location>
        <begin position="299"/>
        <end position="319"/>
    </location>
</feature>
<accession>A0A2C9M2Q1</accession>
<protein>
    <submittedName>
        <fullName evidence="3">Uncharacterized protein</fullName>
    </submittedName>
</protein>
<name>A0A2C9M2Q1_BIOGL</name>
<organism evidence="3 4">
    <name type="scientific">Biomphalaria glabrata</name>
    <name type="common">Bloodfluke planorb</name>
    <name type="synonym">Freshwater snail</name>
    <dbReference type="NCBI Taxonomy" id="6526"/>
    <lineage>
        <taxon>Eukaryota</taxon>
        <taxon>Metazoa</taxon>
        <taxon>Spiralia</taxon>
        <taxon>Lophotrochozoa</taxon>
        <taxon>Mollusca</taxon>
        <taxon>Gastropoda</taxon>
        <taxon>Heterobranchia</taxon>
        <taxon>Euthyneura</taxon>
        <taxon>Panpulmonata</taxon>
        <taxon>Hygrophila</taxon>
        <taxon>Lymnaeoidea</taxon>
        <taxon>Planorbidae</taxon>
        <taxon>Biomphalaria</taxon>
    </lineage>
</organism>
<sequence>MATEGYYGSSKSDVKKGYNYDDDKKGEVTHRDPYMYNGAHDNKEDDLYKPKDPKNKENRDHKQDEEKPKRKDPYSLEKHETKSEHPREHEEHKPKEDDKEHLPEKEKHKPKDAYKYDHGQDEVKHKQKDVHNGEEDDFRRGDEKHKQVESHKKDKTKSNEENGGARKGKPKDKKVASVRRKFYDGTELDDVLQDKIATQLRENGIAETKVIPLSAKITQAVRDDVMDPNASSSPQVTANLTEAINKHLDPILYNRPNQTDLSNSQKPSDASHLSNLILLRIGQVHEEIELCKLSVDDPLKSTRRNKHGATPRDDPPDRSMVMAIKDGIEKQKTEKDILQEKLRQAQRETGDVEDDKDRTQRQLQELDAENWQLKRNLQEAENDKQSLINKVREQQSDYDRLDKSYQDARNENQRLKKRLEERDNENQLMSNDLARLQSENARLQVLVDQKHKEILHLRDPDKDMVHQIKILSDEVTLLRTQTRRLNEEKGLLKSRNQKMESTIDETYKLKSKLSQERDDLWRENQELKQRYRKLALATPNQRTLPDIMAGHNGPSSRSTPRTTSRNRHSGERRMSPTREEDDEGGYH</sequence>
<feature type="region of interest" description="Disordered" evidence="2">
    <location>
        <begin position="536"/>
        <end position="587"/>
    </location>
</feature>
<dbReference type="OrthoDB" id="6141383at2759"/>
<feature type="compositionally biased region" description="Basic residues" evidence="2">
    <location>
        <begin position="166"/>
        <end position="177"/>
    </location>
</feature>
<evidence type="ECO:0000256" key="2">
    <source>
        <dbReference type="SAM" id="MobiDB-lite"/>
    </source>
</evidence>
<feature type="compositionally biased region" description="Basic and acidic residues" evidence="2">
    <location>
        <begin position="568"/>
        <end position="587"/>
    </location>
</feature>